<keyword evidence="2" id="KW-0812">Transmembrane</keyword>
<organism evidence="3 4">
    <name type="scientific">Pseudomonas quercus</name>
    <dbReference type="NCBI Taxonomy" id="2722792"/>
    <lineage>
        <taxon>Bacteria</taxon>
        <taxon>Pseudomonadati</taxon>
        <taxon>Pseudomonadota</taxon>
        <taxon>Gammaproteobacteria</taxon>
        <taxon>Pseudomonadales</taxon>
        <taxon>Pseudomonadaceae</taxon>
        <taxon>Pseudomonas</taxon>
    </lineage>
</organism>
<evidence type="ECO:0000256" key="2">
    <source>
        <dbReference type="SAM" id="Phobius"/>
    </source>
</evidence>
<dbReference type="EMBL" id="JAAVJI010000003">
    <property type="protein sequence ID" value="NJP00609.1"/>
    <property type="molecule type" value="Genomic_DNA"/>
</dbReference>
<keyword evidence="4" id="KW-1185">Reference proteome</keyword>
<gene>
    <name evidence="3" type="ORF">HBH25_07020</name>
</gene>
<proteinExistence type="predicted"/>
<reference evidence="3 4" key="1">
    <citation type="submission" date="2020-03" db="EMBL/GenBank/DDBJ databases">
        <authorList>
            <person name="Wang L."/>
            <person name="He N."/>
            <person name="Li Y."/>
            <person name="Fang Y."/>
            <person name="Zhang F."/>
        </authorList>
    </citation>
    <scope>NUCLEOTIDE SEQUENCE [LARGE SCALE GENOMIC DNA]</scope>
    <source>
        <strain evidence="4">hsmgli-8</strain>
    </source>
</reference>
<feature type="transmembrane region" description="Helical" evidence="2">
    <location>
        <begin position="279"/>
        <end position="297"/>
    </location>
</feature>
<keyword evidence="2" id="KW-0472">Membrane</keyword>
<sequence>MPTADRAQAVMEACKQHLSNVTAVARRSGLITLFAVALRELAAEGLRQATLEPSSGRALAIISSLVGPALNLAGWLRAERHDNANWHNRAGRFALGITSLSLAAWLVQADLHESMMPVLTGTVLYCGLRDSLNLLWQLPDNVDALHLGCSTAAGLGYGILGGALDYLGGFMEQTLNISDPLAALFTRVSSMASRTALHAVSDDTLLPYLNALCGTQDGGTLAIVSTYEPCPDTQALLDKLTGPAALRMCALNVINMVLALALHAQILGDEQTSARLQPLLVGLAYFMIYVPFVAGALPQPFGQSKVSVSNVEVLGMRPISEPGQGSRQSAKLAGETASQV</sequence>
<name>A0ABX0YDY5_9PSED</name>
<evidence type="ECO:0000256" key="1">
    <source>
        <dbReference type="SAM" id="MobiDB-lite"/>
    </source>
</evidence>
<accession>A0ABX0YDY5</accession>
<feature type="transmembrane region" description="Helical" evidence="2">
    <location>
        <begin position="249"/>
        <end position="267"/>
    </location>
</feature>
<feature type="region of interest" description="Disordered" evidence="1">
    <location>
        <begin position="319"/>
        <end position="340"/>
    </location>
</feature>
<protein>
    <submittedName>
        <fullName evidence="3">Uncharacterized protein</fullName>
    </submittedName>
</protein>
<comment type="caution">
    <text evidence="3">The sequence shown here is derived from an EMBL/GenBank/DDBJ whole genome shotgun (WGS) entry which is preliminary data.</text>
</comment>
<keyword evidence="2" id="KW-1133">Transmembrane helix</keyword>
<evidence type="ECO:0000313" key="3">
    <source>
        <dbReference type="EMBL" id="NJP00609.1"/>
    </source>
</evidence>
<evidence type="ECO:0000313" key="4">
    <source>
        <dbReference type="Proteomes" id="UP000746535"/>
    </source>
</evidence>
<dbReference type="Proteomes" id="UP000746535">
    <property type="component" value="Unassembled WGS sequence"/>
</dbReference>